<dbReference type="OrthoDB" id="435394at2"/>
<proteinExistence type="predicted"/>
<reference evidence="1 2" key="2">
    <citation type="submission" date="2019-01" db="EMBL/GenBank/DDBJ databases">
        <title>Tautonia sociabilis, a novel thermotolerant planctomycete of Isosphaeraceae family, isolated from a 4000 m deep subterranean habitat.</title>
        <authorList>
            <person name="Kovaleva O.L."/>
            <person name="Elcheninov A.G."/>
            <person name="Van Heerden E."/>
            <person name="Toshchakov S.V."/>
            <person name="Novikov A."/>
            <person name="Bonch-Osmolovskaya E.A."/>
            <person name="Kublanov I.V."/>
        </authorList>
    </citation>
    <scope>NUCLEOTIDE SEQUENCE [LARGE SCALE GENOMIC DNA]</scope>
    <source>
        <strain evidence="1 2">GM2012</strain>
    </source>
</reference>
<gene>
    <name evidence="1" type="ORF">TsocGM_11785</name>
</gene>
<evidence type="ECO:0000313" key="1">
    <source>
        <dbReference type="EMBL" id="RUL87512.1"/>
    </source>
</evidence>
<dbReference type="Proteomes" id="UP000280296">
    <property type="component" value="Unassembled WGS sequence"/>
</dbReference>
<name>A0A432MJE6_9BACT</name>
<protein>
    <submittedName>
        <fullName evidence="1">Uncharacterized protein</fullName>
    </submittedName>
</protein>
<keyword evidence="2" id="KW-1185">Reference proteome</keyword>
<dbReference type="AlphaFoldDB" id="A0A432MJE6"/>
<evidence type="ECO:0000313" key="2">
    <source>
        <dbReference type="Proteomes" id="UP000280296"/>
    </source>
</evidence>
<reference evidence="1 2" key="1">
    <citation type="submission" date="2018-12" db="EMBL/GenBank/DDBJ databases">
        <authorList>
            <person name="Toschakov S.V."/>
        </authorList>
    </citation>
    <scope>NUCLEOTIDE SEQUENCE [LARGE SCALE GENOMIC DNA]</scope>
    <source>
        <strain evidence="1 2">GM2012</strain>
    </source>
</reference>
<dbReference type="RefSeq" id="WP_126725570.1">
    <property type="nucleotide sequence ID" value="NZ_RYZH01000020.1"/>
</dbReference>
<sequence>MLASYGPEDAREPSGLYGALAECVLLHRILHGQSDRLVLNPSRPAFRWRDAAAVSEPPDRREEAFPNLWDADPHAYLRLLAAARLPEVHAFALRAVEQRHAAILAGATLPELKAMLRSPFESSVRLSLDELRRRFDPQRPDLPLVDLLLDDPRPEVRDLGRDWLRDSAGFWTLDQKWIVLFLTSGDPETSLLAADLAADRLRHSPEMRRELALRLLELLREPEAQPGSHNAYARIARERLLDELDALLDLDALVHLILTGPPPAQVLGGELLARRPEAIDTIGLEGLAQLAGHEIAAVRRATHALLRQSVDRFRSDPGPLLLLVESDWADTRQLAFDLLRTGLGPDVLGTEGLMALLDSNRVDVQDEARDLVLDQFDRFNPAELIARLAEHPHPNMRRFAVDLAVDHLPDGAEVLVRLSWFFRAAVLDLRSERPVKRHVIDLLRDRGRHDHFQAAAAVELLGEFARSGTRDDADRAMLAIVSILLEHPDVPSPVSLARPAGGVA</sequence>
<accession>A0A432MJE6</accession>
<dbReference type="EMBL" id="RYZH01000020">
    <property type="protein sequence ID" value="RUL87512.1"/>
    <property type="molecule type" value="Genomic_DNA"/>
</dbReference>
<comment type="caution">
    <text evidence="1">The sequence shown here is derived from an EMBL/GenBank/DDBJ whole genome shotgun (WGS) entry which is preliminary data.</text>
</comment>
<organism evidence="1 2">
    <name type="scientific">Tautonia sociabilis</name>
    <dbReference type="NCBI Taxonomy" id="2080755"/>
    <lineage>
        <taxon>Bacteria</taxon>
        <taxon>Pseudomonadati</taxon>
        <taxon>Planctomycetota</taxon>
        <taxon>Planctomycetia</taxon>
        <taxon>Isosphaerales</taxon>
        <taxon>Isosphaeraceae</taxon>
        <taxon>Tautonia</taxon>
    </lineage>
</organism>